<dbReference type="InParanoid" id="E3NGG6"/>
<dbReference type="Proteomes" id="UP000008281">
    <property type="component" value="Unassembled WGS sequence"/>
</dbReference>
<dbReference type="EMBL" id="DS268654">
    <property type="protein sequence ID" value="EFO97092.1"/>
    <property type="molecule type" value="Genomic_DNA"/>
</dbReference>
<dbReference type="HOGENOM" id="CLU_028840_6_0_1"/>
<organism evidence="3">
    <name type="scientific">Caenorhabditis remanei</name>
    <name type="common">Caenorhabditis vulgaris</name>
    <dbReference type="NCBI Taxonomy" id="31234"/>
    <lineage>
        <taxon>Eukaryota</taxon>
        <taxon>Metazoa</taxon>
        <taxon>Ecdysozoa</taxon>
        <taxon>Nematoda</taxon>
        <taxon>Chromadorea</taxon>
        <taxon>Rhabditida</taxon>
        <taxon>Rhabditina</taxon>
        <taxon>Rhabditomorpha</taxon>
        <taxon>Rhabditoidea</taxon>
        <taxon>Rhabditidae</taxon>
        <taxon>Peloderinae</taxon>
        <taxon>Caenorhabditis</taxon>
    </lineage>
</organism>
<dbReference type="OrthoDB" id="5910252at2759"/>
<dbReference type="AlphaFoldDB" id="E3NGG6"/>
<gene>
    <name evidence="2" type="ORF">CRE_31524</name>
</gene>
<reference evidence="2" key="1">
    <citation type="submission" date="2007-07" db="EMBL/GenBank/DDBJ databases">
        <title>PCAP assembly of the Caenorhabditis remanei genome.</title>
        <authorList>
            <consortium name="The Caenorhabditis remanei Sequencing Consortium"/>
            <person name="Wilson R.K."/>
        </authorList>
    </citation>
    <scope>NUCLEOTIDE SEQUENCE [LARGE SCALE GENOMIC DNA]</scope>
    <source>
        <strain evidence="2">PB4641</strain>
    </source>
</reference>
<dbReference type="Pfam" id="PF07735">
    <property type="entry name" value="FBA_2"/>
    <property type="match status" value="1"/>
</dbReference>
<dbReference type="SUPFAM" id="SSF81383">
    <property type="entry name" value="F-box domain"/>
    <property type="match status" value="1"/>
</dbReference>
<evidence type="ECO:0000313" key="3">
    <source>
        <dbReference type="Proteomes" id="UP000008281"/>
    </source>
</evidence>
<protein>
    <recommendedName>
        <fullName evidence="1">F-box domain-containing protein</fullName>
    </recommendedName>
</protein>
<accession>E3NGG6</accession>
<dbReference type="PANTHER" id="PTHR21503">
    <property type="entry name" value="F-BOX-CONTAINING HYPOTHETICAL PROTEIN C.ELEGANS"/>
    <property type="match status" value="1"/>
</dbReference>
<dbReference type="PANTHER" id="PTHR21503:SF8">
    <property type="entry name" value="F-BOX ASSOCIATED DOMAIN-CONTAINING PROTEIN-RELATED"/>
    <property type="match status" value="1"/>
</dbReference>
<sequence>MSSPFPLLRLPRLVLCEVFKSLSIGEKIKLSLCSKRISTQINNDRLYSQKVIVNLHDEKIKVHFENDRDTFEIFISPETKKTRGSVFNLQDQKMKVCCLTSYPVALDWLRIFASRLVDSAWFTLEYLLECASTKILLWQSHLENKNLDEVLRKWRAGELPNLKYLNVKSNSITNNGTTILGMKLSELAGKVIQTDDGTKKAIIKLDYYNIQISVAPFNCAFPPFPQIIFI</sequence>
<feature type="domain" description="F-box" evidence="1">
    <location>
        <begin position="4"/>
        <end position="50"/>
    </location>
</feature>
<dbReference type="InterPro" id="IPR001810">
    <property type="entry name" value="F-box_dom"/>
</dbReference>
<dbReference type="PROSITE" id="PS50181">
    <property type="entry name" value="FBOX"/>
    <property type="match status" value="1"/>
</dbReference>
<dbReference type="Pfam" id="PF00646">
    <property type="entry name" value="F-box"/>
    <property type="match status" value="1"/>
</dbReference>
<keyword evidence="3" id="KW-1185">Reference proteome</keyword>
<dbReference type="InterPro" id="IPR012885">
    <property type="entry name" value="F-box_Sdz-33"/>
</dbReference>
<evidence type="ECO:0000259" key="1">
    <source>
        <dbReference type="PROSITE" id="PS50181"/>
    </source>
</evidence>
<name>E3NGG6_CAERE</name>
<evidence type="ECO:0000313" key="2">
    <source>
        <dbReference type="EMBL" id="EFO97092.1"/>
    </source>
</evidence>
<proteinExistence type="predicted"/>
<dbReference type="InterPro" id="IPR036047">
    <property type="entry name" value="F-box-like_dom_sf"/>
</dbReference>